<organism evidence="1 2">
    <name type="scientific">Planoprotostelium fungivorum</name>
    <dbReference type="NCBI Taxonomy" id="1890364"/>
    <lineage>
        <taxon>Eukaryota</taxon>
        <taxon>Amoebozoa</taxon>
        <taxon>Evosea</taxon>
        <taxon>Variosea</taxon>
        <taxon>Cavosteliida</taxon>
        <taxon>Cavosteliaceae</taxon>
        <taxon>Planoprotostelium</taxon>
    </lineage>
</organism>
<dbReference type="InterPro" id="IPR029062">
    <property type="entry name" value="Class_I_gatase-like"/>
</dbReference>
<comment type="caution">
    <text evidence="1">The sequence shown here is derived from an EMBL/GenBank/DDBJ whole genome shotgun (WGS) entry which is preliminary data.</text>
</comment>
<protein>
    <submittedName>
        <fullName evidence="1">Uncharacterized protein</fullName>
    </submittedName>
</protein>
<name>A0A2P6NHH1_9EUKA</name>
<dbReference type="SUPFAM" id="SSF52317">
    <property type="entry name" value="Class I glutamine amidotransferase-like"/>
    <property type="match status" value="1"/>
</dbReference>
<reference evidence="1 2" key="1">
    <citation type="journal article" date="2018" name="Genome Biol. Evol.">
        <title>Multiple Roots of Fruiting Body Formation in Amoebozoa.</title>
        <authorList>
            <person name="Hillmann F."/>
            <person name="Forbes G."/>
            <person name="Novohradska S."/>
            <person name="Ferling I."/>
            <person name="Riege K."/>
            <person name="Groth M."/>
            <person name="Westermann M."/>
            <person name="Marz M."/>
            <person name="Spaller T."/>
            <person name="Winckler T."/>
            <person name="Schaap P."/>
            <person name="Glockner G."/>
        </authorList>
    </citation>
    <scope>NUCLEOTIDE SEQUENCE [LARGE SCALE GENOMIC DNA]</scope>
    <source>
        <strain evidence="1 2">Jena</strain>
    </source>
</reference>
<keyword evidence="2" id="KW-1185">Reference proteome</keyword>
<proteinExistence type="predicted"/>
<dbReference type="InParanoid" id="A0A2P6NHH1"/>
<sequence length="331" mass="37183">MAGYYAPSHIPPTYHWWHGSSGGTTNASHKQSFYHKMTDQKKDKLSQLNAALLVKDRLATELKMTAEELNVYLAEVKIRIYDFAVDGELGNLLEAVGFKPEIVKPFQVSSYLIQAKQPNNQLVIISGLFQMQPREVFQALYNFVHEGGRLIFINSTSGVLPLCFGPKLTPGPPSTVVRAGLRIISDKELFSGYEPSEQIELEQVRESLEVKDKNEVKVLAKIHGSREEPLAVRMAVGDGQIYVFTSKLYTREKTVENLREYLVKKGASPITMATWECAQTIGYKDAVSMSISVFPFIEMITKLFVRESEHVKKFPQPAEEAKAAEPEPTPQ</sequence>
<evidence type="ECO:0000313" key="2">
    <source>
        <dbReference type="Proteomes" id="UP000241769"/>
    </source>
</evidence>
<dbReference type="AlphaFoldDB" id="A0A2P6NHH1"/>
<evidence type="ECO:0000313" key="1">
    <source>
        <dbReference type="EMBL" id="PRP83405.1"/>
    </source>
</evidence>
<dbReference type="Proteomes" id="UP000241769">
    <property type="component" value="Unassembled WGS sequence"/>
</dbReference>
<accession>A0A2P6NHH1</accession>
<dbReference type="EMBL" id="MDYQ01000083">
    <property type="protein sequence ID" value="PRP83405.1"/>
    <property type="molecule type" value="Genomic_DNA"/>
</dbReference>
<gene>
    <name evidence="1" type="ORF">PROFUN_09433</name>
</gene>